<dbReference type="Pfam" id="PF18262">
    <property type="entry name" value="PhetRS_B1"/>
    <property type="match status" value="1"/>
</dbReference>
<dbReference type="InterPro" id="IPR041616">
    <property type="entry name" value="PheRS_beta_core"/>
</dbReference>
<dbReference type="GO" id="GO:0005524">
    <property type="term" value="F:ATP binding"/>
    <property type="evidence" value="ECO:0007669"/>
    <property type="project" value="UniProtKB-KW"/>
</dbReference>
<dbReference type="GO" id="GO:0006432">
    <property type="term" value="P:phenylalanyl-tRNA aminoacylation"/>
    <property type="evidence" value="ECO:0007669"/>
    <property type="project" value="InterPro"/>
</dbReference>
<accession>A0AAW1TFS0</accession>
<evidence type="ECO:0000256" key="7">
    <source>
        <dbReference type="ARBA" id="ARBA00022598"/>
    </source>
</evidence>
<evidence type="ECO:0000256" key="15">
    <source>
        <dbReference type="ARBA" id="ARBA00049255"/>
    </source>
</evidence>
<keyword evidence="6" id="KW-0963">Cytoplasm</keyword>
<dbReference type="EMBL" id="JALJOV010000027">
    <property type="protein sequence ID" value="KAK9868459.1"/>
    <property type="molecule type" value="Genomic_DNA"/>
</dbReference>
<dbReference type="InterPro" id="IPR009061">
    <property type="entry name" value="DNA-bd_dom_put_sf"/>
</dbReference>
<organism evidence="17 18">
    <name type="scientific">Apatococcus fuscideae</name>
    <dbReference type="NCBI Taxonomy" id="2026836"/>
    <lineage>
        <taxon>Eukaryota</taxon>
        <taxon>Viridiplantae</taxon>
        <taxon>Chlorophyta</taxon>
        <taxon>core chlorophytes</taxon>
        <taxon>Trebouxiophyceae</taxon>
        <taxon>Chlorellales</taxon>
        <taxon>Chlorellaceae</taxon>
        <taxon>Apatococcus</taxon>
    </lineage>
</organism>
<evidence type="ECO:0000256" key="3">
    <source>
        <dbReference type="ARBA" id="ARBA00007438"/>
    </source>
</evidence>
<dbReference type="Proteomes" id="UP001485043">
    <property type="component" value="Unassembled WGS sequence"/>
</dbReference>
<dbReference type="CDD" id="cd00769">
    <property type="entry name" value="PheRS_beta_core"/>
    <property type="match status" value="1"/>
</dbReference>
<comment type="cofactor">
    <cofactor evidence="1">
        <name>Mg(2+)</name>
        <dbReference type="ChEBI" id="CHEBI:18420"/>
    </cofactor>
</comment>
<dbReference type="Gene3D" id="3.30.56.10">
    <property type="match status" value="2"/>
</dbReference>
<keyword evidence="13" id="KW-0030">Aminoacyl-tRNA synthetase</keyword>
<comment type="subunit">
    <text evidence="4">Tetramer of two alpha and two beta subunits.</text>
</comment>
<dbReference type="Pfam" id="PF03483">
    <property type="entry name" value="B3_4"/>
    <property type="match status" value="1"/>
</dbReference>
<evidence type="ECO:0000256" key="12">
    <source>
        <dbReference type="ARBA" id="ARBA00022917"/>
    </source>
</evidence>
<dbReference type="InterPro" id="IPR045060">
    <property type="entry name" value="Phe-tRNA-ligase_IIc_bsu"/>
</dbReference>
<reference evidence="17 18" key="1">
    <citation type="journal article" date="2024" name="Nat. Commun.">
        <title>Phylogenomics reveals the evolutionary origins of lichenization in chlorophyte algae.</title>
        <authorList>
            <person name="Puginier C."/>
            <person name="Libourel C."/>
            <person name="Otte J."/>
            <person name="Skaloud P."/>
            <person name="Haon M."/>
            <person name="Grisel S."/>
            <person name="Petersen M."/>
            <person name="Berrin J.G."/>
            <person name="Delaux P.M."/>
            <person name="Dal Grande F."/>
            <person name="Keller J."/>
        </authorList>
    </citation>
    <scope>NUCLEOTIDE SEQUENCE [LARGE SCALE GENOMIC DNA]</scope>
    <source>
        <strain evidence="17 18">SAG 2523</strain>
    </source>
</reference>
<dbReference type="Gene3D" id="3.50.40.10">
    <property type="entry name" value="Phenylalanyl-trna Synthetase, Chain B, domain 3"/>
    <property type="match status" value="1"/>
</dbReference>
<name>A0AAW1TFS0_9CHLO</name>
<dbReference type="SMART" id="SM00873">
    <property type="entry name" value="B3_4"/>
    <property type="match status" value="1"/>
</dbReference>
<dbReference type="InterPro" id="IPR005146">
    <property type="entry name" value="B3/B4_tRNA-bd"/>
</dbReference>
<comment type="subcellular location">
    <subcellularLocation>
        <location evidence="2">Cytoplasm</location>
    </subcellularLocation>
</comment>
<dbReference type="FunFam" id="3.30.56.10:FF:000005">
    <property type="entry name" value="Phenylalanine--tRNA ligase beta subunit"/>
    <property type="match status" value="1"/>
</dbReference>
<comment type="caution">
    <text evidence="17">The sequence shown here is derived from an EMBL/GenBank/DDBJ whole genome shotgun (WGS) entry which is preliminary data.</text>
</comment>
<comment type="catalytic activity">
    <reaction evidence="15">
        <text>tRNA(Phe) + L-phenylalanine + ATP = L-phenylalanyl-tRNA(Phe) + AMP + diphosphate + H(+)</text>
        <dbReference type="Rhea" id="RHEA:19413"/>
        <dbReference type="Rhea" id="RHEA-COMP:9668"/>
        <dbReference type="Rhea" id="RHEA-COMP:9699"/>
        <dbReference type="ChEBI" id="CHEBI:15378"/>
        <dbReference type="ChEBI" id="CHEBI:30616"/>
        <dbReference type="ChEBI" id="CHEBI:33019"/>
        <dbReference type="ChEBI" id="CHEBI:58095"/>
        <dbReference type="ChEBI" id="CHEBI:78442"/>
        <dbReference type="ChEBI" id="CHEBI:78531"/>
        <dbReference type="ChEBI" id="CHEBI:456215"/>
        <dbReference type="EC" id="6.1.1.20"/>
    </reaction>
</comment>
<dbReference type="InterPro" id="IPR020825">
    <property type="entry name" value="Phe-tRNA_synthase-like_B3/B4"/>
</dbReference>
<evidence type="ECO:0000256" key="8">
    <source>
        <dbReference type="ARBA" id="ARBA00022723"/>
    </source>
</evidence>
<dbReference type="Pfam" id="PF17759">
    <property type="entry name" value="tRNA_synthFbeta"/>
    <property type="match status" value="1"/>
</dbReference>
<dbReference type="NCBIfam" id="TIGR00471">
    <property type="entry name" value="pheT_arch"/>
    <property type="match status" value="1"/>
</dbReference>
<dbReference type="AlphaFoldDB" id="A0AAW1TFS0"/>
<dbReference type="GO" id="GO:0000287">
    <property type="term" value="F:magnesium ion binding"/>
    <property type="evidence" value="ECO:0007669"/>
    <property type="project" value="InterPro"/>
</dbReference>
<dbReference type="EC" id="6.1.1.20" evidence="5"/>
<sequence length="635" mass="69867">MPIVGVGRDRLFEALGETFTDETFDELCFEYGIELDDVTSEQEILRKEQGRAGEAAGDSEEVLYKIDIPANRYDMLCLEGIARALNIFRGRLPNVQYTLGMPPGQKPLRMVIKPETALVRPFVACAVLRGITFNQACYASFIDLQDKLHQNLCRQRSLVAIGTHDLSTLQGPFTYEARPPADISFVPLKQQQEFTADALLQHYLDHDQKLKKFVPIIKDSVVYPVLYDSKRTVLSLPPVINGAHSAISLSTKDVFVEVTGIDEVKTHTVLNMVCTMFSEYCSQPYHIEPVEVVDAFGQTQQTPRLQSRELDVQTAYINGCTGLDLKAGKMAELLSRMALSAEASADGQSVHVRVPPTRSDVLHPCDVMEDVAIAWGFNNLDEKVPQTVTVGSELPLNQLTEMLRVECAMAGFTEIATWALVSRHENFAAICSPDDGQTAVSVGNPATIEFEVCRTSLLPGALKTLGSSRDAPLPVKLFEVADVVLTAPLETSQVGAVNRRRLVALTCDRTSGFEIIHGLLNRVMEVLGVSLLDESGHLSGDQDNGISSKFNGGYRWQPSEASTFFPGRQASISITRQSGDKAGLDVQQIGHFGILHPKVLANFDITFPVSALEIDVEPFCFNQTYKSLPTHLYIG</sequence>
<feature type="domain" description="B5" evidence="16">
    <location>
        <begin position="305"/>
        <end position="382"/>
    </location>
</feature>
<dbReference type="GO" id="GO:0004826">
    <property type="term" value="F:phenylalanine-tRNA ligase activity"/>
    <property type="evidence" value="ECO:0007669"/>
    <property type="project" value="UniProtKB-EC"/>
</dbReference>
<evidence type="ECO:0000256" key="1">
    <source>
        <dbReference type="ARBA" id="ARBA00001946"/>
    </source>
</evidence>
<evidence type="ECO:0000256" key="9">
    <source>
        <dbReference type="ARBA" id="ARBA00022741"/>
    </source>
</evidence>
<comment type="similarity">
    <text evidence="3">Belongs to the phenylalanyl-tRNA synthetase beta subunit family. Type 2 subfamily.</text>
</comment>
<keyword evidence="18" id="KW-1185">Reference proteome</keyword>
<evidence type="ECO:0000256" key="6">
    <source>
        <dbReference type="ARBA" id="ARBA00022490"/>
    </source>
</evidence>
<gene>
    <name evidence="17" type="ORF">WJX84_001086</name>
</gene>
<evidence type="ECO:0000256" key="11">
    <source>
        <dbReference type="ARBA" id="ARBA00022842"/>
    </source>
</evidence>
<evidence type="ECO:0000313" key="17">
    <source>
        <dbReference type="EMBL" id="KAK9868459.1"/>
    </source>
</evidence>
<keyword evidence="11" id="KW-0460">Magnesium</keyword>
<keyword evidence="10" id="KW-0067">ATP-binding</keyword>
<protein>
    <recommendedName>
        <fullName evidence="5">phenylalanine--tRNA ligase</fullName>
        <ecNumber evidence="5">6.1.1.20</ecNumber>
    </recommendedName>
    <alternativeName>
        <fullName evidence="14">Phenylalanyl-tRNA synthetase beta subunit</fullName>
    </alternativeName>
</protein>
<dbReference type="PANTHER" id="PTHR10947">
    <property type="entry name" value="PHENYLALANYL-TRNA SYNTHETASE BETA CHAIN AND LEUCINE-RICH REPEAT-CONTAINING PROTEIN 47"/>
    <property type="match status" value="1"/>
</dbReference>
<dbReference type="FunFam" id="3.30.56.10:FF:000004">
    <property type="entry name" value="Phenylalanyl-tRNA synthetase, beta subunit"/>
    <property type="match status" value="1"/>
</dbReference>
<dbReference type="InterPro" id="IPR004531">
    <property type="entry name" value="Phe-tRNA-synth_IIc_bsu_arc_euk"/>
</dbReference>
<evidence type="ECO:0000259" key="16">
    <source>
        <dbReference type="PROSITE" id="PS51483"/>
    </source>
</evidence>
<dbReference type="PROSITE" id="PS51483">
    <property type="entry name" value="B5"/>
    <property type="match status" value="1"/>
</dbReference>
<evidence type="ECO:0000256" key="13">
    <source>
        <dbReference type="ARBA" id="ARBA00023146"/>
    </source>
</evidence>
<keyword evidence="12" id="KW-0648">Protein biosynthesis</keyword>
<keyword evidence="8" id="KW-0479">Metal-binding</keyword>
<dbReference type="SUPFAM" id="SSF46955">
    <property type="entry name" value="Putative DNA-binding domain"/>
    <property type="match status" value="2"/>
</dbReference>
<dbReference type="GO" id="GO:0003723">
    <property type="term" value="F:RNA binding"/>
    <property type="evidence" value="ECO:0007669"/>
    <property type="project" value="InterPro"/>
</dbReference>
<dbReference type="FunFam" id="3.30.930.10:FF:000059">
    <property type="entry name" value="phenylalanine--tRNA ligase beta subunit"/>
    <property type="match status" value="1"/>
</dbReference>
<evidence type="ECO:0000256" key="14">
    <source>
        <dbReference type="ARBA" id="ARBA00033189"/>
    </source>
</evidence>
<evidence type="ECO:0000256" key="5">
    <source>
        <dbReference type="ARBA" id="ARBA00012814"/>
    </source>
</evidence>
<evidence type="ECO:0000256" key="2">
    <source>
        <dbReference type="ARBA" id="ARBA00004496"/>
    </source>
</evidence>
<dbReference type="InterPro" id="IPR045864">
    <property type="entry name" value="aa-tRNA-synth_II/BPL/LPL"/>
</dbReference>
<evidence type="ECO:0000256" key="10">
    <source>
        <dbReference type="ARBA" id="ARBA00022840"/>
    </source>
</evidence>
<dbReference type="SMART" id="SM00874">
    <property type="entry name" value="B5"/>
    <property type="match status" value="1"/>
</dbReference>
<evidence type="ECO:0000256" key="4">
    <source>
        <dbReference type="ARBA" id="ARBA00011209"/>
    </source>
</evidence>
<dbReference type="GO" id="GO:0009328">
    <property type="term" value="C:phenylalanine-tRNA ligase complex"/>
    <property type="evidence" value="ECO:0007669"/>
    <property type="project" value="TreeGrafter"/>
</dbReference>
<dbReference type="PANTHER" id="PTHR10947:SF0">
    <property type="entry name" value="PHENYLALANINE--TRNA LIGASE BETA SUBUNIT"/>
    <property type="match status" value="1"/>
</dbReference>
<dbReference type="SUPFAM" id="SSF55681">
    <property type="entry name" value="Class II aaRS and biotin synthetases"/>
    <property type="match status" value="1"/>
</dbReference>
<dbReference type="FunFam" id="3.50.40.10:FF:000002">
    <property type="entry name" value="phenylalanine--tRNA ligase beta subunit"/>
    <property type="match status" value="1"/>
</dbReference>
<keyword evidence="9" id="KW-0547">Nucleotide-binding</keyword>
<evidence type="ECO:0000313" key="18">
    <source>
        <dbReference type="Proteomes" id="UP001485043"/>
    </source>
</evidence>
<dbReference type="Gene3D" id="3.30.930.10">
    <property type="entry name" value="Bira Bifunctional Protein, Domain 2"/>
    <property type="match status" value="1"/>
</dbReference>
<dbReference type="Pfam" id="PF03484">
    <property type="entry name" value="B5"/>
    <property type="match status" value="1"/>
</dbReference>
<dbReference type="InterPro" id="IPR005147">
    <property type="entry name" value="tRNA_synthase_B5-dom"/>
</dbReference>
<dbReference type="SUPFAM" id="SSF56037">
    <property type="entry name" value="PheT/TilS domain"/>
    <property type="match status" value="1"/>
</dbReference>
<dbReference type="InterPro" id="IPR040659">
    <property type="entry name" value="PhetRS_B1"/>
</dbReference>
<keyword evidence="7" id="KW-0436">Ligase</keyword>
<proteinExistence type="inferred from homology"/>